<name>A0A934NLB9_9NOCA</name>
<keyword evidence="2" id="KW-1185">Reference proteome</keyword>
<evidence type="ECO:0000313" key="1">
    <source>
        <dbReference type="EMBL" id="MBJ8337310.1"/>
    </source>
</evidence>
<comment type="caution">
    <text evidence="1">The sequence shown here is derived from an EMBL/GenBank/DDBJ whole genome shotgun (WGS) entry which is preliminary data.</text>
</comment>
<dbReference type="AlphaFoldDB" id="A0A934NLB9"/>
<dbReference type="RefSeq" id="WP_199700910.1">
    <property type="nucleotide sequence ID" value="NZ_JAEMNV010000001.1"/>
</dbReference>
<reference evidence="1" key="1">
    <citation type="submission" date="2020-12" db="EMBL/GenBank/DDBJ databases">
        <title>Antrihabitans popcorni sp. nov. and Antrihabitans auranticaus sp. nov., isolated from a larva cave.</title>
        <authorList>
            <person name="Lee S.D."/>
            <person name="Kim I.S."/>
        </authorList>
    </citation>
    <scope>NUCLEOTIDE SEQUENCE</scope>
    <source>
        <strain evidence="1">YC3-6</strain>
    </source>
</reference>
<evidence type="ECO:0000313" key="2">
    <source>
        <dbReference type="Proteomes" id="UP000655868"/>
    </source>
</evidence>
<accession>A0A934NLB9</accession>
<dbReference type="Proteomes" id="UP000655868">
    <property type="component" value="Unassembled WGS sequence"/>
</dbReference>
<protein>
    <submittedName>
        <fullName evidence="1">Uncharacterized protein</fullName>
    </submittedName>
</protein>
<gene>
    <name evidence="1" type="ORF">JGU71_00295</name>
</gene>
<sequence length="210" mass="22153">MAEQGEDVTVRAAILPTIAAALVSIVLGVQVANGGGDFAPARTADPCVARVVEPIATGIEALGARLVLLGLDGAACQLRVSREALVLQLAQPRERSDAEIEAMRTGLRNAVQRMQADGTLPPASDLADEALANADLPGYVKSLLRRLPDSMVNGALKTDDILLRAIDDLDLRAMLADLSDTDDITRMINDAVSRAVKDSLIARLRDLLPG</sequence>
<organism evidence="1 2">
    <name type="scientific">Antrihabitans stalagmiti</name>
    <dbReference type="NCBI Taxonomy" id="2799499"/>
    <lineage>
        <taxon>Bacteria</taxon>
        <taxon>Bacillati</taxon>
        <taxon>Actinomycetota</taxon>
        <taxon>Actinomycetes</taxon>
        <taxon>Mycobacteriales</taxon>
        <taxon>Nocardiaceae</taxon>
        <taxon>Antrihabitans</taxon>
    </lineage>
</organism>
<proteinExistence type="predicted"/>
<dbReference type="EMBL" id="JAEMNV010000001">
    <property type="protein sequence ID" value="MBJ8337310.1"/>
    <property type="molecule type" value="Genomic_DNA"/>
</dbReference>